<sequence length="105" mass="11211">MNRDSDIGGRLEPVPAKVKPAGERMNRIPLLLILGAVPLLLANWFIATVILGHDCTLLYEGGNITECAGGLSEEEMTATSGLMALVLLVVQIGLIVLLCRRTRGS</sequence>
<name>A0A7Y6IFU9_9ACTN</name>
<protein>
    <submittedName>
        <fullName evidence="2">Uncharacterized protein</fullName>
    </submittedName>
</protein>
<keyword evidence="1" id="KW-0812">Transmembrane</keyword>
<keyword evidence="1" id="KW-1133">Transmembrane helix</keyword>
<gene>
    <name evidence="2" type="ORF">HTZ77_32160</name>
</gene>
<keyword evidence="1" id="KW-0472">Membrane</keyword>
<accession>A0A7Y6IFU9</accession>
<proteinExistence type="predicted"/>
<organism evidence="2 3">
    <name type="scientific">Nonomuraea montanisoli</name>
    <dbReference type="NCBI Taxonomy" id="2741721"/>
    <lineage>
        <taxon>Bacteria</taxon>
        <taxon>Bacillati</taxon>
        <taxon>Actinomycetota</taxon>
        <taxon>Actinomycetes</taxon>
        <taxon>Streptosporangiales</taxon>
        <taxon>Streptosporangiaceae</taxon>
        <taxon>Nonomuraea</taxon>
    </lineage>
</organism>
<evidence type="ECO:0000313" key="3">
    <source>
        <dbReference type="Proteomes" id="UP000586042"/>
    </source>
</evidence>
<dbReference type="Proteomes" id="UP000586042">
    <property type="component" value="Unassembled WGS sequence"/>
</dbReference>
<reference evidence="2 3" key="1">
    <citation type="submission" date="2020-06" db="EMBL/GenBank/DDBJ databases">
        <title>Nonomuraea sp. SMC257, a novel actinomycete isolated from soil.</title>
        <authorList>
            <person name="Chanama M."/>
        </authorList>
    </citation>
    <scope>NUCLEOTIDE SEQUENCE [LARGE SCALE GENOMIC DNA]</scope>
    <source>
        <strain evidence="2 3">SMC257</strain>
    </source>
</reference>
<comment type="caution">
    <text evidence="2">The sequence shown here is derived from an EMBL/GenBank/DDBJ whole genome shotgun (WGS) entry which is preliminary data.</text>
</comment>
<feature type="transmembrane region" description="Helical" evidence="1">
    <location>
        <begin position="81"/>
        <end position="99"/>
    </location>
</feature>
<feature type="transmembrane region" description="Helical" evidence="1">
    <location>
        <begin position="28"/>
        <end position="51"/>
    </location>
</feature>
<keyword evidence="3" id="KW-1185">Reference proteome</keyword>
<dbReference type="AlphaFoldDB" id="A0A7Y6IFU9"/>
<evidence type="ECO:0000256" key="1">
    <source>
        <dbReference type="SAM" id="Phobius"/>
    </source>
</evidence>
<evidence type="ECO:0000313" key="2">
    <source>
        <dbReference type="EMBL" id="NUW36039.1"/>
    </source>
</evidence>
<dbReference type="EMBL" id="JABWGN010000013">
    <property type="protein sequence ID" value="NUW36039.1"/>
    <property type="molecule type" value="Genomic_DNA"/>
</dbReference>
<dbReference type="RefSeq" id="WP_175593484.1">
    <property type="nucleotide sequence ID" value="NZ_JABWGN010000013.1"/>
</dbReference>